<reference evidence="2 3" key="1">
    <citation type="submission" date="2024-11" db="EMBL/GenBank/DDBJ databases">
        <title>Chromosome-level genome assembly of the freshwater bivalve Anodonta woodiana.</title>
        <authorList>
            <person name="Chen X."/>
        </authorList>
    </citation>
    <scope>NUCLEOTIDE SEQUENCE [LARGE SCALE GENOMIC DNA]</scope>
    <source>
        <strain evidence="2">MN2024</strain>
        <tissue evidence="2">Gills</tissue>
    </source>
</reference>
<proteinExistence type="predicted"/>
<organism evidence="2 3">
    <name type="scientific">Sinanodonta woodiana</name>
    <name type="common">Chinese pond mussel</name>
    <name type="synonym">Anodonta woodiana</name>
    <dbReference type="NCBI Taxonomy" id="1069815"/>
    <lineage>
        <taxon>Eukaryota</taxon>
        <taxon>Metazoa</taxon>
        <taxon>Spiralia</taxon>
        <taxon>Lophotrochozoa</taxon>
        <taxon>Mollusca</taxon>
        <taxon>Bivalvia</taxon>
        <taxon>Autobranchia</taxon>
        <taxon>Heteroconchia</taxon>
        <taxon>Palaeoheterodonta</taxon>
        <taxon>Unionida</taxon>
        <taxon>Unionoidea</taxon>
        <taxon>Unionidae</taxon>
        <taxon>Unioninae</taxon>
        <taxon>Sinanodonta</taxon>
    </lineage>
</organism>
<name>A0ABD3T574_SINWO</name>
<dbReference type="AlphaFoldDB" id="A0ABD3T574"/>
<evidence type="ECO:0000313" key="2">
    <source>
        <dbReference type="EMBL" id="KAL3832044.1"/>
    </source>
</evidence>
<dbReference type="PANTHER" id="PTHR46137:SF1">
    <property type="entry name" value="LRAT DOMAIN-CONTAINING PROTEIN"/>
    <property type="match status" value="1"/>
</dbReference>
<dbReference type="PROSITE" id="PS51934">
    <property type="entry name" value="LRAT"/>
    <property type="match status" value="1"/>
</dbReference>
<protein>
    <recommendedName>
        <fullName evidence="1">LRAT domain-containing protein</fullName>
    </recommendedName>
</protein>
<evidence type="ECO:0000313" key="3">
    <source>
        <dbReference type="Proteomes" id="UP001634394"/>
    </source>
</evidence>
<dbReference type="InterPro" id="IPR007053">
    <property type="entry name" value="LRAT_dom"/>
</dbReference>
<sequence length="183" mass="20829">MVYKQMLKYVMSIILNYMTQNETSLERGAHIAVEGNVAGIEYYHHGIFLGHTIGVADFGGNDVSDAKPRIVDIYRFTEEGKRKLYCIKYHPKQCLPPEQTARLAEEVVEHPSIWGPYDVIENNCEHFATRCKLGVAISKQIQEHIRQCLANPKVMLAHIVGLASVSPFLFYHGHRFRSPCTLL</sequence>
<dbReference type="PANTHER" id="PTHR46137">
    <property type="entry name" value="OS05G0310600 PROTEIN"/>
    <property type="match status" value="1"/>
</dbReference>
<comment type="caution">
    <text evidence="2">The sequence shown here is derived from an EMBL/GenBank/DDBJ whole genome shotgun (WGS) entry which is preliminary data.</text>
</comment>
<accession>A0ABD3T574</accession>
<feature type="domain" description="LRAT" evidence="1">
    <location>
        <begin position="34"/>
        <end position="140"/>
    </location>
</feature>
<gene>
    <name evidence="2" type="ORF">ACJMK2_023723</name>
</gene>
<dbReference type="Gene3D" id="3.90.1720.10">
    <property type="entry name" value="endopeptidase domain like (from Nostoc punctiforme)"/>
    <property type="match status" value="1"/>
</dbReference>
<dbReference type="Proteomes" id="UP001634394">
    <property type="component" value="Unassembled WGS sequence"/>
</dbReference>
<dbReference type="Pfam" id="PF04970">
    <property type="entry name" value="LRAT"/>
    <property type="match status" value="1"/>
</dbReference>
<dbReference type="EMBL" id="JBJQND010000019">
    <property type="protein sequence ID" value="KAL3832044.1"/>
    <property type="molecule type" value="Genomic_DNA"/>
</dbReference>
<keyword evidence="3" id="KW-1185">Reference proteome</keyword>
<evidence type="ECO:0000259" key="1">
    <source>
        <dbReference type="PROSITE" id="PS51934"/>
    </source>
</evidence>